<evidence type="ECO:0000313" key="10">
    <source>
        <dbReference type="EMBL" id="KAF5479552.1"/>
    </source>
</evidence>
<feature type="transmembrane region" description="Helical" evidence="7">
    <location>
        <begin position="26"/>
        <end position="47"/>
    </location>
</feature>
<comment type="subcellular location">
    <subcellularLocation>
        <location evidence="1">Membrane</location>
        <topology evidence="1">Single-pass membrane protein</topology>
    </subcellularLocation>
</comment>
<keyword evidence="3 7" id="KW-0812">Transmembrane</keyword>
<evidence type="ECO:0000259" key="9">
    <source>
        <dbReference type="Pfam" id="PF14416"/>
    </source>
</evidence>
<dbReference type="EMBL" id="LIHL02000001">
    <property type="protein sequence ID" value="KAF5479552.1"/>
    <property type="molecule type" value="Genomic_DNA"/>
</dbReference>
<comment type="similarity">
    <text evidence="2">Belongs to the PC-esterase family. TBL subfamily.</text>
</comment>
<evidence type="ECO:0000256" key="6">
    <source>
        <dbReference type="ARBA" id="ARBA00023136"/>
    </source>
</evidence>
<feature type="domain" description="Trichome birefringence-like N-terminal" evidence="9">
    <location>
        <begin position="121"/>
        <end position="173"/>
    </location>
</feature>
<dbReference type="GO" id="GO:0016020">
    <property type="term" value="C:membrane"/>
    <property type="evidence" value="ECO:0007669"/>
    <property type="project" value="UniProtKB-SubCell"/>
</dbReference>
<evidence type="ECO:0008006" key="12">
    <source>
        <dbReference type="Google" id="ProtNLM"/>
    </source>
</evidence>
<accession>A0A833XWZ0</accession>
<keyword evidence="6 7" id="KW-0472">Membrane</keyword>
<dbReference type="PANTHER" id="PTHR32285">
    <property type="entry name" value="PROTEIN TRICHOME BIREFRINGENCE-LIKE 9-RELATED"/>
    <property type="match status" value="1"/>
</dbReference>
<evidence type="ECO:0000256" key="2">
    <source>
        <dbReference type="ARBA" id="ARBA00007727"/>
    </source>
</evidence>
<reference evidence="10" key="1">
    <citation type="submission" date="2015-10" db="EMBL/GenBank/DDBJ databases">
        <authorList>
            <person name="Martinez-Garcia P.J."/>
            <person name="Crepeau M.W."/>
            <person name="Puiu D."/>
            <person name="Gonzalez-Ibeas D."/>
            <person name="Whalen J."/>
            <person name="Stevens K."/>
            <person name="Paul R."/>
            <person name="Butterfield T."/>
            <person name="Britton M."/>
            <person name="Reagan R."/>
            <person name="Chakraborty S."/>
            <person name="Walawage S.L."/>
            <person name="Vasquez-Gross H.A."/>
            <person name="Cardeno C."/>
            <person name="Famula R."/>
            <person name="Pratt K."/>
            <person name="Kuruganti S."/>
            <person name="Aradhya M.K."/>
            <person name="Leslie C.A."/>
            <person name="Dandekar A.M."/>
            <person name="Salzberg S.L."/>
            <person name="Wegrzyn J.L."/>
            <person name="Langley C.H."/>
            <person name="Neale D.B."/>
        </authorList>
    </citation>
    <scope>NUCLEOTIDE SEQUENCE</scope>
    <source>
        <tissue evidence="10">Leaves</tissue>
    </source>
</reference>
<proteinExistence type="inferred from homology"/>
<organism evidence="10 11">
    <name type="scientific">Juglans regia</name>
    <name type="common">English walnut</name>
    <dbReference type="NCBI Taxonomy" id="51240"/>
    <lineage>
        <taxon>Eukaryota</taxon>
        <taxon>Viridiplantae</taxon>
        <taxon>Streptophyta</taxon>
        <taxon>Embryophyta</taxon>
        <taxon>Tracheophyta</taxon>
        <taxon>Spermatophyta</taxon>
        <taxon>Magnoliopsida</taxon>
        <taxon>eudicotyledons</taxon>
        <taxon>Gunneridae</taxon>
        <taxon>Pentapetalae</taxon>
        <taxon>rosids</taxon>
        <taxon>fabids</taxon>
        <taxon>Fagales</taxon>
        <taxon>Juglandaceae</taxon>
        <taxon>Juglans</taxon>
    </lineage>
</organism>
<dbReference type="Gramene" id="Jr01_03960_p1">
    <property type="protein sequence ID" value="cds.Jr01_03960_p1"/>
    <property type="gene ID" value="Jr01_03960"/>
</dbReference>
<comment type="caution">
    <text evidence="10">The sequence shown here is derived from an EMBL/GenBank/DDBJ whole genome shotgun (WGS) entry which is preliminary data.</text>
</comment>
<dbReference type="GO" id="GO:0016413">
    <property type="term" value="F:O-acetyltransferase activity"/>
    <property type="evidence" value="ECO:0007669"/>
    <property type="project" value="InterPro"/>
</dbReference>
<dbReference type="InterPro" id="IPR026057">
    <property type="entry name" value="TBL_C"/>
</dbReference>
<keyword evidence="4" id="KW-0735">Signal-anchor</keyword>
<protein>
    <recommendedName>
        <fullName evidence="12">Trichome birefringence-like N-terminal domain-containing protein</fullName>
    </recommendedName>
</protein>
<keyword evidence="5 7" id="KW-1133">Transmembrane helix</keyword>
<dbReference type="InterPro" id="IPR029962">
    <property type="entry name" value="TBL"/>
</dbReference>
<dbReference type="PANTHER" id="PTHR32285:SF28">
    <property type="entry name" value="XYLOGLUCAN O-ACETYLTRANSFERASE 2"/>
    <property type="match status" value="1"/>
</dbReference>
<name>A0A833XWZ0_JUGRE</name>
<evidence type="ECO:0000259" key="8">
    <source>
        <dbReference type="Pfam" id="PF13839"/>
    </source>
</evidence>
<evidence type="ECO:0000256" key="5">
    <source>
        <dbReference type="ARBA" id="ARBA00022989"/>
    </source>
</evidence>
<evidence type="ECO:0000256" key="7">
    <source>
        <dbReference type="SAM" id="Phobius"/>
    </source>
</evidence>
<sequence>MKSLSTLFQQKHQYGKRQRCPNIGRLVPFMLPLVFIATIFSTIFLLYSPNPLAIISKEGLDSFFRHEQPQGLDSVPEQLTKEQPQAGLDSVPEQLMQGHDSVEKQFQEHDQHPDQKKKDIKCDLFKGHWVRESREHLYTNSSCATIPESKNCFKHGRKDRHFLNWRWKPDECELPRMDAKTFLQMVQQKKMAFIGDSVARNHFESLLCLLSQVS</sequence>
<feature type="domain" description="Trichome birefringence-like C-terminal" evidence="8">
    <location>
        <begin position="174"/>
        <end position="212"/>
    </location>
</feature>
<dbReference type="Proteomes" id="UP000619265">
    <property type="component" value="Unassembled WGS sequence"/>
</dbReference>
<gene>
    <name evidence="10" type="ORF">F2P56_000362</name>
</gene>
<dbReference type="Pfam" id="PF13839">
    <property type="entry name" value="PC-Esterase"/>
    <property type="match status" value="1"/>
</dbReference>
<dbReference type="AlphaFoldDB" id="A0A833XWZ0"/>
<dbReference type="InterPro" id="IPR025846">
    <property type="entry name" value="TBL_N"/>
</dbReference>
<evidence type="ECO:0000256" key="3">
    <source>
        <dbReference type="ARBA" id="ARBA00022692"/>
    </source>
</evidence>
<evidence type="ECO:0000256" key="4">
    <source>
        <dbReference type="ARBA" id="ARBA00022968"/>
    </source>
</evidence>
<reference evidence="10" key="2">
    <citation type="submission" date="2020-03" db="EMBL/GenBank/DDBJ databases">
        <title>Walnut 2.0.</title>
        <authorList>
            <person name="Marrano A."/>
            <person name="Britton M."/>
            <person name="Zimin A.V."/>
            <person name="Zaini P.A."/>
            <person name="Workman R."/>
            <person name="Puiu D."/>
            <person name="Bianco L."/>
            <person name="Allen B.J."/>
            <person name="Troggio M."/>
            <person name="Leslie C.A."/>
            <person name="Timp W."/>
            <person name="Dendekar A."/>
            <person name="Salzberg S.L."/>
            <person name="Neale D.B."/>
        </authorList>
    </citation>
    <scope>NUCLEOTIDE SEQUENCE</scope>
    <source>
        <tissue evidence="10">Leaves</tissue>
    </source>
</reference>
<evidence type="ECO:0000256" key="1">
    <source>
        <dbReference type="ARBA" id="ARBA00004167"/>
    </source>
</evidence>
<dbReference type="Pfam" id="PF14416">
    <property type="entry name" value="PMR5N"/>
    <property type="match status" value="1"/>
</dbReference>
<evidence type="ECO:0000313" key="11">
    <source>
        <dbReference type="Proteomes" id="UP000619265"/>
    </source>
</evidence>